<dbReference type="EMBL" id="QKKZ01000002">
    <property type="protein sequence ID" value="KAB7514987.1"/>
    <property type="molecule type" value="Genomic_DNA"/>
</dbReference>
<comment type="caution">
    <text evidence="4">The sequence shown here is derived from an EMBL/GenBank/DDBJ whole genome shotgun (WGS) entry which is preliminary data.</text>
</comment>
<dbReference type="Proteomes" id="UP000326302">
    <property type="component" value="Unassembled WGS sequence"/>
</dbReference>
<evidence type="ECO:0000313" key="3">
    <source>
        <dbReference type="EMBL" id="KAB7518297.1"/>
    </source>
</evidence>
<evidence type="ECO:0000313" key="7">
    <source>
        <dbReference type="Proteomes" id="UP000326865"/>
    </source>
</evidence>
<name>A0A5N5ULC5_9EURY</name>
<dbReference type="Pfam" id="PF25927">
    <property type="entry name" value="DUF7972"/>
    <property type="match status" value="1"/>
</dbReference>
<evidence type="ECO:0000313" key="4">
    <source>
        <dbReference type="EMBL" id="KAB7519124.1"/>
    </source>
</evidence>
<dbReference type="Proteomes" id="UP000326207">
    <property type="component" value="Unassembled WGS sequence"/>
</dbReference>
<dbReference type="InterPro" id="IPR058278">
    <property type="entry name" value="DUF7972"/>
</dbReference>
<dbReference type="EMBL" id="QMDY01000002">
    <property type="protein sequence ID" value="KAB7519124.1"/>
    <property type="molecule type" value="Genomic_DNA"/>
</dbReference>
<keyword evidence="1" id="KW-0472">Membrane</keyword>
<evidence type="ECO:0000313" key="5">
    <source>
        <dbReference type="Proteomes" id="UP000326207"/>
    </source>
</evidence>
<evidence type="ECO:0000256" key="1">
    <source>
        <dbReference type="SAM" id="Phobius"/>
    </source>
</evidence>
<gene>
    <name evidence="2" type="ORF">DM867_07770</name>
    <name evidence="3" type="ORF">DMP03_02765</name>
    <name evidence="4" type="ORF">DP108_03145</name>
</gene>
<keyword evidence="1" id="KW-0812">Transmembrane</keyword>
<keyword evidence="7" id="KW-1185">Reference proteome</keyword>
<dbReference type="AlphaFoldDB" id="A0A5N5ULC5"/>
<dbReference type="Proteomes" id="UP000326865">
    <property type="component" value="Unassembled WGS sequence"/>
</dbReference>
<proteinExistence type="predicted"/>
<protein>
    <submittedName>
        <fullName evidence="4">Uncharacterized protein</fullName>
    </submittedName>
</protein>
<sequence>MVVSYAILAVDLEAITGTAFGLSYILLFAGAAYSLALTPFVVLTAYVLRVATVARNTVSSGPFILAHEEADVETKE</sequence>
<reference evidence="5 6" key="1">
    <citation type="submission" date="2019-10" db="EMBL/GenBank/DDBJ databases">
        <title>Unraveling microbial dark matter from salterns through culturing: the case of the genus Halosegnis.</title>
        <authorList>
            <person name="Duran-Viseras A."/>
            <person name="Andrei A.-S."/>
            <person name="Vera-Gargallo B."/>
            <person name="Ghai R."/>
            <person name="Sanchez-Porro C."/>
            <person name="Ventosa A."/>
        </authorList>
    </citation>
    <scope>NUCLEOTIDE SEQUENCE [LARGE SCALE GENOMIC DNA]</scope>
    <source>
        <strain evidence="3 6">F17-44</strain>
        <strain evidence="2 7">F18-79</strain>
        <strain evidence="4 5">F19-13</strain>
    </source>
</reference>
<dbReference type="RefSeq" id="WP_152119189.1">
    <property type="nucleotide sequence ID" value="NZ_QKKZ01000002.1"/>
</dbReference>
<evidence type="ECO:0000313" key="6">
    <source>
        <dbReference type="Proteomes" id="UP000326302"/>
    </source>
</evidence>
<keyword evidence="1" id="KW-1133">Transmembrane helix</keyword>
<accession>A0A5N5U8Y0</accession>
<evidence type="ECO:0000313" key="2">
    <source>
        <dbReference type="EMBL" id="KAB7514987.1"/>
    </source>
</evidence>
<accession>A0A5N5ULC5</accession>
<dbReference type="EMBL" id="QJOW01000001">
    <property type="protein sequence ID" value="KAB7518297.1"/>
    <property type="molecule type" value="Genomic_DNA"/>
</dbReference>
<feature type="transmembrane region" description="Helical" evidence="1">
    <location>
        <begin position="24"/>
        <end position="48"/>
    </location>
</feature>
<accession>A0A5N5UHS3</accession>
<organism evidence="4 5">
    <name type="scientific">Halosegnis rubeus</name>
    <dbReference type="NCBI Taxonomy" id="2212850"/>
    <lineage>
        <taxon>Archaea</taxon>
        <taxon>Methanobacteriati</taxon>
        <taxon>Methanobacteriota</taxon>
        <taxon>Stenosarchaea group</taxon>
        <taxon>Halobacteria</taxon>
        <taxon>Halobacteriales</taxon>
        <taxon>Natronomonadaceae</taxon>
        <taxon>Halosegnis</taxon>
    </lineage>
</organism>